<accession>A0A640KBV0</accession>
<organism evidence="4 5">
    <name type="scientific">Leishmania tarentolae</name>
    <name type="common">Sauroleishmania tarentolae</name>
    <dbReference type="NCBI Taxonomy" id="5689"/>
    <lineage>
        <taxon>Eukaryota</taxon>
        <taxon>Discoba</taxon>
        <taxon>Euglenozoa</taxon>
        <taxon>Kinetoplastea</taxon>
        <taxon>Metakinetoplastina</taxon>
        <taxon>Trypanosomatida</taxon>
        <taxon>Trypanosomatidae</taxon>
        <taxon>Leishmaniinae</taxon>
        <taxon>Leishmania</taxon>
        <taxon>lizard Leishmania</taxon>
    </lineage>
</organism>
<dbReference type="OrthoDB" id="248224at2759"/>
<evidence type="ECO:0000256" key="1">
    <source>
        <dbReference type="ARBA" id="ARBA00005525"/>
    </source>
</evidence>
<protein>
    <recommendedName>
        <fullName evidence="3">Pyrroline-5-carboxylate reductase catalytic N-terminal domain-containing protein</fullName>
    </recommendedName>
</protein>
<evidence type="ECO:0000256" key="2">
    <source>
        <dbReference type="SAM" id="MobiDB-lite"/>
    </source>
</evidence>
<feature type="domain" description="Pyrroline-5-carboxylate reductase catalytic N-terminal" evidence="3">
    <location>
        <begin position="167"/>
        <end position="244"/>
    </location>
</feature>
<dbReference type="Pfam" id="PF03807">
    <property type="entry name" value="F420_oxidored"/>
    <property type="match status" value="1"/>
</dbReference>
<dbReference type="AlphaFoldDB" id="A0A640KBV0"/>
<dbReference type="InterPro" id="IPR028939">
    <property type="entry name" value="P5C_Rdtase_cat_N"/>
</dbReference>
<feature type="region of interest" description="Disordered" evidence="2">
    <location>
        <begin position="491"/>
        <end position="513"/>
    </location>
</feature>
<dbReference type="PANTHER" id="PTHR11645">
    <property type="entry name" value="PYRROLINE-5-CARBOXYLATE REDUCTASE"/>
    <property type="match status" value="1"/>
</dbReference>
<evidence type="ECO:0000313" key="5">
    <source>
        <dbReference type="Proteomes" id="UP000419144"/>
    </source>
</evidence>
<feature type="region of interest" description="Disordered" evidence="2">
    <location>
        <begin position="252"/>
        <end position="272"/>
    </location>
</feature>
<dbReference type="PANTHER" id="PTHR11645:SF58">
    <property type="entry name" value="NADP-DEPENDENT OXIDOREDUCTASE DOMAIN-CONTAINING PROTEIN 1"/>
    <property type="match status" value="1"/>
</dbReference>
<dbReference type="GO" id="GO:0004735">
    <property type="term" value="F:pyrroline-5-carboxylate reductase activity"/>
    <property type="evidence" value="ECO:0007669"/>
    <property type="project" value="TreeGrafter"/>
</dbReference>
<reference evidence="4" key="1">
    <citation type="submission" date="2019-11" db="EMBL/GenBank/DDBJ databases">
        <title>Leishmania tarentolae CDS.</title>
        <authorList>
            <person name="Goto Y."/>
            <person name="Yamagishi J."/>
        </authorList>
    </citation>
    <scope>NUCLEOTIDE SEQUENCE [LARGE SCALE GENOMIC DNA]</scope>
    <source>
        <strain evidence="4">Parrot Tar II</strain>
    </source>
</reference>
<comment type="caution">
    <text evidence="4">The sequence shown here is derived from an EMBL/GenBank/DDBJ whole genome shotgun (WGS) entry which is preliminary data.</text>
</comment>
<dbReference type="Gene3D" id="3.40.50.720">
    <property type="entry name" value="NAD(P)-binding Rossmann-like Domain"/>
    <property type="match status" value="1"/>
</dbReference>
<gene>
    <name evidence="4" type="ORF">LtaPh_1413300</name>
</gene>
<dbReference type="EMBL" id="BLBS01000018">
    <property type="protein sequence ID" value="GET87160.1"/>
    <property type="molecule type" value="Genomic_DNA"/>
</dbReference>
<dbReference type="VEuPathDB" id="TriTrypDB:LtaPh_1413300"/>
<feature type="compositionally biased region" description="Basic and acidic residues" evidence="2">
    <location>
        <begin position="501"/>
        <end position="510"/>
    </location>
</feature>
<evidence type="ECO:0000259" key="3">
    <source>
        <dbReference type="Pfam" id="PF03807"/>
    </source>
</evidence>
<sequence>MPQKRGSASLLLSRCRFCPPAPISLPAAVHLVRNLSMHTDYSLLLSTVLSESGCADPSLQHTAETVPLVYRTLAEHSYYLMYVVSVTKALLNEGDTAFGHLAREQAERQKAATECVLTPEQHVTSASPSPLPPLALSDSLDMHLTIIGGGTCCELMLRLICGLSCAGGSGGGGIVSRGGARDPLVHPSHITVITRQPERLARFADLGVHCLTRHHGRQAVERSDVVVLACPPSQLQEVMRDLFASAAMETTRSGGSLPKKTVTTASSPSPPSVVATTSFLRPNAILLFCMAGVSVRKVAQTFHCSSLDLIFTPSLQTFSMHPPCAATACEGDTEPSITASSFACSQSTELPCPTNKSHTPEQCVTPLEVRSIEEAAECFTDATAAYRSTRLAEMHCSTSFLRPAVLQKTAKRASAGATTVRRATWSRLPQQPDDTLCPASAAPPCLADFTAGRHPSTCPTLAEYLDLWRVLKAYVQATFEEEARRLARARGVADGNRPRHHDNDAKDDSHGGFVSAVLPHTKSGRRRIAHAGKVESELLPALVLLPAAQTRILWDAWWGNSRCDALPDRGNGEPSLPLFVTHVTGMWLCRVYTSAASLKMNFDDQFRHLLSACTR</sequence>
<keyword evidence="5" id="KW-1185">Reference proteome</keyword>
<name>A0A640KBV0_LEITA</name>
<dbReference type="GO" id="GO:0055129">
    <property type="term" value="P:L-proline biosynthetic process"/>
    <property type="evidence" value="ECO:0007669"/>
    <property type="project" value="TreeGrafter"/>
</dbReference>
<feature type="compositionally biased region" description="Low complexity" evidence="2">
    <location>
        <begin position="261"/>
        <end position="272"/>
    </location>
</feature>
<dbReference type="InterPro" id="IPR036291">
    <property type="entry name" value="NAD(P)-bd_dom_sf"/>
</dbReference>
<evidence type="ECO:0000313" key="4">
    <source>
        <dbReference type="EMBL" id="GET87160.1"/>
    </source>
</evidence>
<dbReference type="Proteomes" id="UP000419144">
    <property type="component" value="Unassembled WGS sequence"/>
</dbReference>
<dbReference type="SUPFAM" id="SSF51735">
    <property type="entry name" value="NAD(P)-binding Rossmann-fold domains"/>
    <property type="match status" value="1"/>
</dbReference>
<proteinExistence type="inferred from homology"/>
<comment type="similarity">
    <text evidence="1">Belongs to the pyrroline-5-carboxylate reductase family.</text>
</comment>